<organism evidence="5 6">
    <name type="scientific">Desulfomarina profundi</name>
    <dbReference type="NCBI Taxonomy" id="2772557"/>
    <lineage>
        <taxon>Bacteria</taxon>
        <taxon>Pseudomonadati</taxon>
        <taxon>Thermodesulfobacteriota</taxon>
        <taxon>Desulfobulbia</taxon>
        <taxon>Desulfobulbales</taxon>
        <taxon>Desulfobulbaceae</taxon>
        <taxon>Desulfomarina</taxon>
    </lineage>
</organism>
<keyword evidence="2" id="KW-0238">DNA-binding</keyword>
<dbReference type="SMART" id="SM00418">
    <property type="entry name" value="HTH_ARSR"/>
    <property type="match status" value="1"/>
</dbReference>
<proteinExistence type="predicted"/>
<sequence>MEYTTQFFKALGDNTRLRILALLFYGELCVCDITETLNLPQSTVSRHLSYLRNAGLVKSCRKQKWMHYRLLVHPESLACDVVKSLQQRLPVLETIREDQKNLEIYLEEKGEKSCHTGGEKKEATR</sequence>
<gene>
    <name evidence="5" type="ORF">DGMP_20760</name>
</gene>
<evidence type="ECO:0000313" key="5">
    <source>
        <dbReference type="EMBL" id="BCL61383.1"/>
    </source>
</evidence>
<dbReference type="GO" id="GO:0003700">
    <property type="term" value="F:DNA-binding transcription factor activity"/>
    <property type="evidence" value="ECO:0007669"/>
    <property type="project" value="InterPro"/>
</dbReference>
<name>A0A8D5JDP5_9BACT</name>
<dbReference type="PANTHER" id="PTHR33154">
    <property type="entry name" value="TRANSCRIPTIONAL REGULATOR, ARSR FAMILY"/>
    <property type="match status" value="1"/>
</dbReference>
<dbReference type="InterPro" id="IPR051081">
    <property type="entry name" value="HTH_MetalResp_TranReg"/>
</dbReference>
<evidence type="ECO:0000256" key="2">
    <source>
        <dbReference type="ARBA" id="ARBA00023125"/>
    </source>
</evidence>
<keyword evidence="1" id="KW-0805">Transcription regulation</keyword>
<dbReference type="CDD" id="cd00090">
    <property type="entry name" value="HTH_ARSR"/>
    <property type="match status" value="1"/>
</dbReference>
<dbReference type="Pfam" id="PF01022">
    <property type="entry name" value="HTH_5"/>
    <property type="match status" value="1"/>
</dbReference>
<protein>
    <submittedName>
        <fullName evidence="5">Transcriptional regulator</fullName>
    </submittedName>
</protein>
<dbReference type="PROSITE" id="PS50987">
    <property type="entry name" value="HTH_ARSR_2"/>
    <property type="match status" value="1"/>
</dbReference>
<evidence type="ECO:0000256" key="1">
    <source>
        <dbReference type="ARBA" id="ARBA00023015"/>
    </source>
</evidence>
<dbReference type="NCBIfam" id="NF033788">
    <property type="entry name" value="HTH_metalloreg"/>
    <property type="match status" value="1"/>
</dbReference>
<dbReference type="PANTHER" id="PTHR33154:SF18">
    <property type="entry name" value="ARSENICAL RESISTANCE OPERON REPRESSOR"/>
    <property type="match status" value="1"/>
</dbReference>
<dbReference type="AlphaFoldDB" id="A0A8D5JDP5"/>
<dbReference type="KEGG" id="dbk:DGMP_20760"/>
<reference evidence="5" key="1">
    <citation type="submission" date="2020-09" db="EMBL/GenBank/DDBJ databases">
        <title>Desulfogranum mesoprofundum gen. nov., sp. nov., a novel mesophilic, sulfate-reducing chemolithoautotroph isolated from a deep-sea hydrothermal vent chimney in the Suiyo Seamount.</title>
        <authorList>
            <person name="Hashimoto Y."/>
            <person name="Nakagawa S."/>
        </authorList>
    </citation>
    <scope>NUCLEOTIDE SEQUENCE</scope>
    <source>
        <strain evidence="5">KT2</strain>
    </source>
</reference>
<keyword evidence="3" id="KW-0804">Transcription</keyword>
<dbReference type="Proteomes" id="UP000826725">
    <property type="component" value="Chromosome"/>
</dbReference>
<feature type="domain" description="HTH arsR-type" evidence="4">
    <location>
        <begin position="1"/>
        <end position="89"/>
    </location>
</feature>
<dbReference type="RefSeq" id="WP_228853840.1">
    <property type="nucleotide sequence ID" value="NZ_AP024086.1"/>
</dbReference>
<evidence type="ECO:0000259" key="4">
    <source>
        <dbReference type="PROSITE" id="PS50987"/>
    </source>
</evidence>
<evidence type="ECO:0000313" key="6">
    <source>
        <dbReference type="Proteomes" id="UP000826725"/>
    </source>
</evidence>
<keyword evidence="6" id="KW-1185">Reference proteome</keyword>
<evidence type="ECO:0000256" key="3">
    <source>
        <dbReference type="ARBA" id="ARBA00023163"/>
    </source>
</evidence>
<dbReference type="GO" id="GO:0003677">
    <property type="term" value="F:DNA binding"/>
    <property type="evidence" value="ECO:0007669"/>
    <property type="project" value="UniProtKB-KW"/>
</dbReference>
<dbReference type="EMBL" id="AP024086">
    <property type="protein sequence ID" value="BCL61383.1"/>
    <property type="molecule type" value="Genomic_DNA"/>
</dbReference>
<dbReference type="InterPro" id="IPR011991">
    <property type="entry name" value="ArsR-like_HTH"/>
</dbReference>
<dbReference type="InterPro" id="IPR001845">
    <property type="entry name" value="HTH_ArsR_DNA-bd_dom"/>
</dbReference>
<accession>A0A8D5JDP5</accession>